<evidence type="ECO:0000313" key="1">
    <source>
        <dbReference type="EMBL" id="AUB39265.1"/>
    </source>
</evidence>
<gene>
    <name evidence="1" type="ORF">COO91_05257</name>
</gene>
<dbReference type="EMBL" id="CP024785">
    <property type="protein sequence ID" value="AUB39265.1"/>
    <property type="molecule type" value="Genomic_DNA"/>
</dbReference>
<accession>A0A2K8SWX6</accession>
<evidence type="ECO:0000313" key="2">
    <source>
        <dbReference type="Proteomes" id="UP000232003"/>
    </source>
</evidence>
<dbReference type="KEGG" id="nfl:COO91_05257"/>
<proteinExistence type="predicted"/>
<reference evidence="1 2" key="1">
    <citation type="submission" date="2017-11" db="EMBL/GenBank/DDBJ databases">
        <title>Complete genome of a free-living desiccation-tolerant cyanobacterium and its photosynthetic adaptation to extreme terrestrial habitat.</title>
        <authorList>
            <person name="Shang J."/>
        </authorList>
    </citation>
    <scope>NUCLEOTIDE SEQUENCE [LARGE SCALE GENOMIC DNA]</scope>
    <source>
        <strain evidence="1 2">CCNUN1</strain>
    </source>
</reference>
<sequence length="44" mass="5379">MIKRGQHQSINIRQINRNWAEQMGYYRFLQNENITLSELEGERL</sequence>
<dbReference type="Proteomes" id="UP000232003">
    <property type="component" value="Chromosome"/>
</dbReference>
<keyword evidence="2" id="KW-1185">Reference proteome</keyword>
<name>A0A2K8SWX6_9NOSO</name>
<protein>
    <submittedName>
        <fullName evidence="1">Transposase, Tn5-like, N-terminal</fullName>
    </submittedName>
</protein>
<organism evidence="1 2">
    <name type="scientific">Nostoc flagelliforme CCNUN1</name>
    <dbReference type="NCBI Taxonomy" id="2038116"/>
    <lineage>
        <taxon>Bacteria</taxon>
        <taxon>Bacillati</taxon>
        <taxon>Cyanobacteriota</taxon>
        <taxon>Cyanophyceae</taxon>
        <taxon>Nostocales</taxon>
        <taxon>Nostocaceae</taxon>
        <taxon>Nostoc</taxon>
    </lineage>
</organism>
<dbReference type="AlphaFoldDB" id="A0A2K8SWX6"/>